<reference evidence="1 2" key="1">
    <citation type="submission" date="2022-07" db="EMBL/GenBank/DDBJ databases">
        <authorList>
            <person name="Li W.-J."/>
            <person name="Deng Q.-Q."/>
        </authorList>
    </citation>
    <scope>NUCLEOTIDE SEQUENCE [LARGE SCALE GENOMIC DNA]</scope>
    <source>
        <strain evidence="1 2">SYSU M60028</strain>
    </source>
</reference>
<accession>A0ABT1LEQ6</accession>
<organism evidence="1 2">
    <name type="scientific">Alsobacter ponti</name>
    <dbReference type="NCBI Taxonomy" id="2962936"/>
    <lineage>
        <taxon>Bacteria</taxon>
        <taxon>Pseudomonadati</taxon>
        <taxon>Pseudomonadota</taxon>
        <taxon>Alphaproteobacteria</taxon>
        <taxon>Hyphomicrobiales</taxon>
        <taxon>Alsobacteraceae</taxon>
        <taxon>Alsobacter</taxon>
    </lineage>
</organism>
<name>A0ABT1LEQ6_9HYPH</name>
<dbReference type="EMBL" id="JANCLU010000016">
    <property type="protein sequence ID" value="MCP8939934.1"/>
    <property type="molecule type" value="Genomic_DNA"/>
</dbReference>
<evidence type="ECO:0000313" key="1">
    <source>
        <dbReference type="EMBL" id="MCP8939934.1"/>
    </source>
</evidence>
<keyword evidence="2" id="KW-1185">Reference proteome</keyword>
<evidence type="ECO:0000313" key="2">
    <source>
        <dbReference type="Proteomes" id="UP001205890"/>
    </source>
</evidence>
<gene>
    <name evidence="1" type="ORF">NK718_15520</name>
</gene>
<proteinExistence type="predicted"/>
<dbReference type="SUPFAM" id="SSF53850">
    <property type="entry name" value="Periplasmic binding protein-like II"/>
    <property type="match status" value="1"/>
</dbReference>
<protein>
    <submittedName>
        <fullName evidence="1">ABC transporter substrate-binding protein</fullName>
    </submittedName>
</protein>
<dbReference type="Proteomes" id="UP001205890">
    <property type="component" value="Unassembled WGS sequence"/>
</dbReference>
<dbReference type="Pfam" id="PF13379">
    <property type="entry name" value="NMT1_2"/>
    <property type="match status" value="1"/>
</dbReference>
<comment type="caution">
    <text evidence="1">The sequence shown here is derived from an EMBL/GenBank/DDBJ whole genome shotgun (WGS) entry which is preliminary data.</text>
</comment>
<dbReference type="Gene3D" id="3.40.190.10">
    <property type="entry name" value="Periplasmic binding protein-like II"/>
    <property type="match status" value="2"/>
</dbReference>
<sequence>MAAAALLSAPSARAQDKVNLAVAAINLAHAPAALAVAAPEIFARHGVALNVTDLRGASPNCIAALVSKAADLCQVGTTTGTDAIAEGADLVAVAALAGPFAEIILSSAAAAKLPVKADAPIAERIKALKGLNLVSSAPGSANYTMLDSLMGTVGSSIKDIRFRTLPEVPAMIEAIRHGQIDGAFWVTGSLAPNLVDGTGVRWISLSRGDVETYQNLPFVTVFARRDWAAQNADLVKRIHAGYADAIARLKNEPAQSSKLVKDRYFPDLDQALWNDGYEAGRRAFLDGARVSRTAWQDSLAMQAKSSQKDYSRAAFDKVVLPEAQAK</sequence>
<dbReference type="RefSeq" id="WP_254744105.1">
    <property type="nucleotide sequence ID" value="NZ_JANCLU010000016.1"/>
</dbReference>
<dbReference type="PANTHER" id="PTHR30024">
    <property type="entry name" value="ALIPHATIC SULFONATES-BINDING PROTEIN-RELATED"/>
    <property type="match status" value="1"/>
</dbReference>